<evidence type="ECO:0008006" key="3">
    <source>
        <dbReference type="Google" id="ProtNLM"/>
    </source>
</evidence>
<evidence type="ECO:0000313" key="1">
    <source>
        <dbReference type="EMBL" id="KAF2687455.1"/>
    </source>
</evidence>
<gene>
    <name evidence="1" type="ORF">K458DRAFT_295937</name>
</gene>
<name>A0A6G1JBB3_9PLEO</name>
<accession>A0A6G1JBB3</accession>
<evidence type="ECO:0000313" key="2">
    <source>
        <dbReference type="Proteomes" id="UP000799291"/>
    </source>
</evidence>
<dbReference type="EMBL" id="MU005575">
    <property type="protein sequence ID" value="KAF2687455.1"/>
    <property type="molecule type" value="Genomic_DNA"/>
</dbReference>
<protein>
    <recommendedName>
        <fullName evidence="3">Extracellular membrane protein CFEM domain-containing protein</fullName>
    </recommendedName>
</protein>
<dbReference type="OrthoDB" id="3793150at2759"/>
<proteinExistence type="predicted"/>
<keyword evidence="2" id="KW-1185">Reference proteome</keyword>
<reference evidence="1" key="1">
    <citation type="journal article" date="2020" name="Stud. Mycol.">
        <title>101 Dothideomycetes genomes: a test case for predicting lifestyles and emergence of pathogens.</title>
        <authorList>
            <person name="Haridas S."/>
            <person name="Albert R."/>
            <person name="Binder M."/>
            <person name="Bloem J."/>
            <person name="Labutti K."/>
            <person name="Salamov A."/>
            <person name="Andreopoulos B."/>
            <person name="Baker S."/>
            <person name="Barry K."/>
            <person name="Bills G."/>
            <person name="Bluhm B."/>
            <person name="Cannon C."/>
            <person name="Castanera R."/>
            <person name="Culley D."/>
            <person name="Daum C."/>
            <person name="Ezra D."/>
            <person name="Gonzalez J."/>
            <person name="Henrissat B."/>
            <person name="Kuo A."/>
            <person name="Liang C."/>
            <person name="Lipzen A."/>
            <person name="Lutzoni F."/>
            <person name="Magnuson J."/>
            <person name="Mondo S."/>
            <person name="Nolan M."/>
            <person name="Ohm R."/>
            <person name="Pangilinan J."/>
            <person name="Park H.-J."/>
            <person name="Ramirez L."/>
            <person name="Alfaro M."/>
            <person name="Sun H."/>
            <person name="Tritt A."/>
            <person name="Yoshinaga Y."/>
            <person name="Zwiers L.-H."/>
            <person name="Turgeon B."/>
            <person name="Goodwin S."/>
            <person name="Spatafora J."/>
            <person name="Crous P."/>
            <person name="Grigoriev I."/>
        </authorList>
    </citation>
    <scope>NUCLEOTIDE SEQUENCE</scope>
    <source>
        <strain evidence="1">CBS 122367</strain>
    </source>
</reference>
<organism evidence="1 2">
    <name type="scientific">Lentithecium fluviatile CBS 122367</name>
    <dbReference type="NCBI Taxonomy" id="1168545"/>
    <lineage>
        <taxon>Eukaryota</taxon>
        <taxon>Fungi</taxon>
        <taxon>Dikarya</taxon>
        <taxon>Ascomycota</taxon>
        <taxon>Pezizomycotina</taxon>
        <taxon>Dothideomycetes</taxon>
        <taxon>Pleosporomycetidae</taxon>
        <taxon>Pleosporales</taxon>
        <taxon>Massarineae</taxon>
        <taxon>Lentitheciaceae</taxon>
        <taxon>Lentithecium</taxon>
    </lineage>
</organism>
<dbReference type="AlphaFoldDB" id="A0A6G1JBB3"/>
<dbReference type="Proteomes" id="UP000799291">
    <property type="component" value="Unassembled WGS sequence"/>
</dbReference>
<sequence length="158" mass="16676">MILPGALTGIGTVSLADYPGLELERPCVQNCLGGANVVNNLECANVDSCICRADIRPAASSYLQSCIETYFTTCSGGPDYTNAVSIYDRYCNFTAPATVVVTQTSGATWSNQPKTITTFTAPPTATVTVQSSSATFVLGEWYLAVTLAGLAVFFTSWS</sequence>